<protein>
    <submittedName>
        <fullName evidence="6">RNA binding protein</fullName>
    </submittedName>
</protein>
<dbReference type="FunFam" id="3.10.450.50:FF:000003">
    <property type="entry name" value="Nuclear transport factor 2 family protein"/>
    <property type="match status" value="1"/>
</dbReference>
<reference evidence="7" key="1">
    <citation type="journal article" date="2016" name="Nature">
        <title>The genome of the seagrass Zostera marina reveals angiosperm adaptation to the sea.</title>
        <authorList>
            <person name="Olsen J.L."/>
            <person name="Rouze P."/>
            <person name="Verhelst B."/>
            <person name="Lin Y.-C."/>
            <person name="Bayer T."/>
            <person name="Collen J."/>
            <person name="Dattolo E."/>
            <person name="De Paoli E."/>
            <person name="Dittami S."/>
            <person name="Maumus F."/>
            <person name="Michel G."/>
            <person name="Kersting A."/>
            <person name="Lauritano C."/>
            <person name="Lohaus R."/>
            <person name="Toepel M."/>
            <person name="Tonon T."/>
            <person name="Vanneste K."/>
            <person name="Amirebrahimi M."/>
            <person name="Brakel J."/>
            <person name="Bostroem C."/>
            <person name="Chovatia M."/>
            <person name="Grimwood J."/>
            <person name="Jenkins J.W."/>
            <person name="Jueterbock A."/>
            <person name="Mraz A."/>
            <person name="Stam W.T."/>
            <person name="Tice H."/>
            <person name="Bornberg-Bauer E."/>
            <person name="Green P.J."/>
            <person name="Pearson G.A."/>
            <person name="Procaccini G."/>
            <person name="Duarte C.M."/>
            <person name="Schmutz J."/>
            <person name="Reusch T.B.H."/>
            <person name="Van de Peer Y."/>
        </authorList>
    </citation>
    <scope>NUCLEOTIDE SEQUENCE [LARGE SCALE GENOMIC DNA]</scope>
    <source>
        <strain evidence="7">cv. Finnish</strain>
    </source>
</reference>
<name>A0A0K9PK79_ZOSMR</name>
<evidence type="ECO:0000313" key="6">
    <source>
        <dbReference type="EMBL" id="KMZ69386.1"/>
    </source>
</evidence>
<dbReference type="InterPro" id="IPR039539">
    <property type="entry name" value="Ras_GTPase_bind_prot"/>
</dbReference>
<feature type="region of interest" description="Disordered" evidence="3">
    <location>
        <begin position="375"/>
        <end position="409"/>
    </location>
</feature>
<accession>A0A0K9PK79</accession>
<dbReference type="InterPro" id="IPR018222">
    <property type="entry name" value="Nuclear_transport_factor_2_euk"/>
</dbReference>
<dbReference type="AlphaFoldDB" id="A0A0K9PK79"/>
<keyword evidence="7" id="KW-1185">Reference proteome</keyword>
<dbReference type="Pfam" id="PF00076">
    <property type="entry name" value="RRM_1"/>
    <property type="match status" value="1"/>
</dbReference>
<dbReference type="GO" id="GO:0003729">
    <property type="term" value="F:mRNA binding"/>
    <property type="evidence" value="ECO:0000318"/>
    <property type="project" value="GO_Central"/>
</dbReference>
<dbReference type="InterPro" id="IPR000504">
    <property type="entry name" value="RRM_dom"/>
</dbReference>
<dbReference type="Proteomes" id="UP000036987">
    <property type="component" value="Unassembled WGS sequence"/>
</dbReference>
<dbReference type="PROSITE" id="PS50102">
    <property type="entry name" value="RRM"/>
    <property type="match status" value="1"/>
</dbReference>
<feature type="domain" description="RRM" evidence="4">
    <location>
        <begin position="301"/>
        <end position="378"/>
    </location>
</feature>
<dbReference type="PROSITE" id="PS50177">
    <property type="entry name" value="NTF2_DOMAIN"/>
    <property type="match status" value="1"/>
</dbReference>
<dbReference type="GO" id="GO:0005829">
    <property type="term" value="C:cytosol"/>
    <property type="evidence" value="ECO:0000318"/>
    <property type="project" value="GO_Central"/>
</dbReference>
<dbReference type="SMART" id="SM00360">
    <property type="entry name" value="RRM"/>
    <property type="match status" value="1"/>
</dbReference>
<organism evidence="6 7">
    <name type="scientific">Zostera marina</name>
    <name type="common">Eelgrass</name>
    <dbReference type="NCBI Taxonomy" id="29655"/>
    <lineage>
        <taxon>Eukaryota</taxon>
        <taxon>Viridiplantae</taxon>
        <taxon>Streptophyta</taxon>
        <taxon>Embryophyta</taxon>
        <taxon>Tracheophyta</taxon>
        <taxon>Spermatophyta</taxon>
        <taxon>Magnoliopsida</taxon>
        <taxon>Liliopsida</taxon>
        <taxon>Zosteraceae</taxon>
        <taxon>Zostera</taxon>
    </lineage>
</organism>
<dbReference type="InterPro" id="IPR035979">
    <property type="entry name" value="RBD_domain_sf"/>
</dbReference>
<dbReference type="InterPro" id="IPR002075">
    <property type="entry name" value="NTF2_dom"/>
</dbReference>
<dbReference type="CDD" id="cd00780">
    <property type="entry name" value="NTF2"/>
    <property type="match status" value="1"/>
</dbReference>
<dbReference type="CDD" id="cd00590">
    <property type="entry name" value="RRM_SF"/>
    <property type="match status" value="1"/>
</dbReference>
<dbReference type="PANTHER" id="PTHR10693:SF58">
    <property type="entry name" value="OS02G0131700 PROTEIN"/>
    <property type="match status" value="1"/>
</dbReference>
<sequence length="437" mass="49224">MANSYPPTVTAVQIGNFFVGQYYQVLQKNPDIVHQFYTDGSNMTVIDGSMVETAKTTLEIHSLIMSLNFKTIEIKTAHSMESLNGGVLVVISGSVKIKELHSKQQRFMQTFFLAPQDKGYFILNDVIQFIDDEQVKEHPTTLQEYEHYRSEQKFPNHHPETDYMLGGEFQCDDFVPQVRIEETEPVEMYNIPEHQKHLYLSEMDSIVEKQIQDLQVEDLSMTVTHSSTVDVVKEPIKHTYASILRTSKAQSRQYAVPPLPGASARDEITQPVPVQTVVPQPEKSITEVVEYPLLDEEGEVTSVYVRNLSSSDSASELEYEFKNFGKIKPDGVQIKSKKDVGVYYAFIEFEDNIGVQNALKAASVFVNGREIHIEERRPNAGSSRGRRGRGRGGYHHSQTTRGRFGGGRSFGGGGFGQDAGASKDYYYHTGRSNSLRV</sequence>
<evidence type="ECO:0000256" key="3">
    <source>
        <dbReference type="SAM" id="MobiDB-lite"/>
    </source>
</evidence>
<dbReference type="SUPFAM" id="SSF54427">
    <property type="entry name" value="NTF2-like"/>
    <property type="match status" value="1"/>
</dbReference>
<dbReference type="Pfam" id="PF02136">
    <property type="entry name" value="NTF2"/>
    <property type="match status" value="1"/>
</dbReference>
<evidence type="ECO:0000256" key="2">
    <source>
        <dbReference type="PROSITE-ProRule" id="PRU00176"/>
    </source>
</evidence>
<comment type="caution">
    <text evidence="6">The sequence shown here is derived from an EMBL/GenBank/DDBJ whole genome shotgun (WGS) entry which is preliminary data.</text>
</comment>
<feature type="compositionally biased region" description="Basic residues" evidence="3">
    <location>
        <begin position="384"/>
        <end position="394"/>
    </location>
</feature>
<dbReference type="InterPro" id="IPR032710">
    <property type="entry name" value="NTF2-like_dom_sf"/>
</dbReference>
<evidence type="ECO:0000256" key="1">
    <source>
        <dbReference type="ARBA" id="ARBA00022884"/>
    </source>
</evidence>
<dbReference type="InterPro" id="IPR012677">
    <property type="entry name" value="Nucleotide-bd_a/b_plait_sf"/>
</dbReference>
<dbReference type="Gene3D" id="3.10.450.50">
    <property type="match status" value="1"/>
</dbReference>
<gene>
    <name evidence="6" type="ORF">ZOSMA_215G00200</name>
</gene>
<dbReference type="OrthoDB" id="339151at2759"/>
<evidence type="ECO:0000313" key="7">
    <source>
        <dbReference type="Proteomes" id="UP000036987"/>
    </source>
</evidence>
<dbReference type="SUPFAM" id="SSF54928">
    <property type="entry name" value="RNA-binding domain, RBD"/>
    <property type="match status" value="1"/>
</dbReference>
<evidence type="ECO:0000259" key="4">
    <source>
        <dbReference type="PROSITE" id="PS50102"/>
    </source>
</evidence>
<dbReference type="OMA" id="IDEELMH"/>
<dbReference type="STRING" id="29655.A0A0K9PK79"/>
<proteinExistence type="predicted"/>
<dbReference type="EMBL" id="LFYR01000773">
    <property type="protein sequence ID" value="KMZ69386.1"/>
    <property type="molecule type" value="Genomic_DNA"/>
</dbReference>
<keyword evidence="1 2" id="KW-0694">RNA-binding</keyword>
<feature type="domain" description="NTF2" evidence="5">
    <location>
        <begin position="14"/>
        <end position="129"/>
    </location>
</feature>
<dbReference type="PANTHER" id="PTHR10693">
    <property type="entry name" value="RAS GTPASE-ACTIVATING PROTEIN-BINDING PROTEIN"/>
    <property type="match status" value="1"/>
</dbReference>
<evidence type="ECO:0000259" key="5">
    <source>
        <dbReference type="PROSITE" id="PS50177"/>
    </source>
</evidence>
<dbReference type="Gene3D" id="3.30.70.330">
    <property type="match status" value="1"/>
</dbReference>